<organism evidence="1 2">
    <name type="scientific">Desulfatibacillum alkenivorans DSM 16219</name>
    <dbReference type="NCBI Taxonomy" id="1121393"/>
    <lineage>
        <taxon>Bacteria</taxon>
        <taxon>Pseudomonadati</taxon>
        <taxon>Thermodesulfobacteriota</taxon>
        <taxon>Desulfobacteria</taxon>
        <taxon>Desulfobacterales</taxon>
        <taxon>Desulfatibacillaceae</taxon>
        <taxon>Desulfatibacillum</taxon>
    </lineage>
</organism>
<name>A0A1M6IEQ3_9BACT</name>
<dbReference type="EMBL" id="FQZU01000006">
    <property type="protein sequence ID" value="SHJ32931.1"/>
    <property type="molecule type" value="Genomic_DNA"/>
</dbReference>
<gene>
    <name evidence="1" type="ORF">SAMN02745216_01454</name>
</gene>
<keyword evidence="2" id="KW-1185">Reference proteome</keyword>
<dbReference type="SUPFAM" id="SSF53850">
    <property type="entry name" value="Periplasmic binding protein-like II"/>
    <property type="match status" value="1"/>
</dbReference>
<proteinExistence type="predicted"/>
<dbReference type="Proteomes" id="UP000183994">
    <property type="component" value="Unassembled WGS sequence"/>
</dbReference>
<protein>
    <submittedName>
        <fullName evidence="1">Extracellular solute-binding protein, family 3</fullName>
    </submittedName>
</protein>
<dbReference type="Gene3D" id="3.40.190.10">
    <property type="entry name" value="Periplasmic binding protein-like II"/>
    <property type="match status" value="2"/>
</dbReference>
<reference evidence="2" key="1">
    <citation type="submission" date="2016-11" db="EMBL/GenBank/DDBJ databases">
        <authorList>
            <person name="Varghese N."/>
            <person name="Submissions S."/>
        </authorList>
    </citation>
    <scope>NUCLEOTIDE SEQUENCE [LARGE SCALE GENOMIC DNA]</scope>
    <source>
        <strain evidence="2">DSM 16219</strain>
    </source>
</reference>
<accession>A0A1M6IEQ3</accession>
<evidence type="ECO:0000313" key="2">
    <source>
        <dbReference type="Proteomes" id="UP000183994"/>
    </source>
</evidence>
<dbReference type="AlphaFoldDB" id="A0A1M6IEQ3"/>
<dbReference type="OrthoDB" id="368476at2"/>
<dbReference type="STRING" id="1121393.SAMN02745216_01454"/>
<sequence>MPFDFYGSGPLYCRALSGMKRAKMNPRRLLLVFILLTSWIIPGSAAELEGAGVKTLTLATPEGEAVFTNYLKMVFQELENRTGASYRIVELPKKRCLLDANAGVYDGLAARIAGLERAGYPNLIQIKACHYRVQHIIFAETSELAGIDSLESLLEAAAQKGWMVGYLEGSKKAAELLQPLPAANKIALSMPEQAFFMLGGGRIQAYLGGPGISNKALLKGLRQKNPHLQAIQPQFVVSESPLYPYLHKRHKDLAPVLEAALHAMEADGTLNRLLQEFESMAPPPFQGE</sequence>
<evidence type="ECO:0000313" key="1">
    <source>
        <dbReference type="EMBL" id="SHJ32931.1"/>
    </source>
</evidence>